<evidence type="ECO:0000313" key="2">
    <source>
        <dbReference type="Proteomes" id="UP000266673"/>
    </source>
</evidence>
<comment type="caution">
    <text evidence="1">The sequence shown here is derived from an EMBL/GenBank/DDBJ whole genome shotgun (WGS) entry which is preliminary data.</text>
</comment>
<keyword evidence="2" id="KW-1185">Reference proteome</keyword>
<gene>
    <name evidence="1" type="ORF">C2G38_2027458</name>
</gene>
<dbReference type="EMBL" id="QKWP01000030">
    <property type="protein sequence ID" value="RIB29738.1"/>
    <property type="molecule type" value="Genomic_DNA"/>
</dbReference>
<dbReference type="Proteomes" id="UP000266673">
    <property type="component" value="Unassembled WGS sequence"/>
</dbReference>
<name>A0A397W636_9GLOM</name>
<dbReference type="AlphaFoldDB" id="A0A397W636"/>
<sequence length="140" mass="16673">MAIFNMNDEDYLDCVNEHDLTEVIVLEVNNTFCEKHLYILDHDSEADKLTRLGFVMSFTINRAFPVKILNQGEKWLWKGVIKLLKSEKDYEKEFCKIDNKEKKEKKIEIFLKNGMLYLKEKNMIILFLANNNKFELMTLL</sequence>
<dbReference type="Pfam" id="PF07103">
    <property type="entry name" value="DUF1365"/>
    <property type="match status" value="1"/>
</dbReference>
<organism evidence="1 2">
    <name type="scientific">Gigaspora rosea</name>
    <dbReference type="NCBI Taxonomy" id="44941"/>
    <lineage>
        <taxon>Eukaryota</taxon>
        <taxon>Fungi</taxon>
        <taxon>Fungi incertae sedis</taxon>
        <taxon>Mucoromycota</taxon>
        <taxon>Glomeromycotina</taxon>
        <taxon>Glomeromycetes</taxon>
        <taxon>Diversisporales</taxon>
        <taxon>Gigasporaceae</taxon>
        <taxon>Gigaspora</taxon>
    </lineage>
</organism>
<proteinExistence type="predicted"/>
<dbReference type="OrthoDB" id="2466455at2759"/>
<reference evidence="1 2" key="1">
    <citation type="submission" date="2018-06" db="EMBL/GenBank/DDBJ databases">
        <title>Comparative genomics reveals the genomic features of Rhizophagus irregularis, R. cerebriforme, R. diaphanum and Gigaspora rosea, and their symbiotic lifestyle signature.</title>
        <authorList>
            <person name="Morin E."/>
            <person name="San Clemente H."/>
            <person name="Chen E.C.H."/>
            <person name="De La Providencia I."/>
            <person name="Hainaut M."/>
            <person name="Kuo A."/>
            <person name="Kohler A."/>
            <person name="Murat C."/>
            <person name="Tang N."/>
            <person name="Roy S."/>
            <person name="Loubradou J."/>
            <person name="Henrissat B."/>
            <person name="Grigoriev I.V."/>
            <person name="Corradi N."/>
            <person name="Roux C."/>
            <person name="Martin F.M."/>
        </authorList>
    </citation>
    <scope>NUCLEOTIDE SEQUENCE [LARGE SCALE GENOMIC DNA]</scope>
    <source>
        <strain evidence="1 2">DAOM 194757</strain>
    </source>
</reference>
<protein>
    <submittedName>
        <fullName evidence="1">Uncharacterized protein</fullName>
    </submittedName>
</protein>
<accession>A0A397W636</accession>
<dbReference type="InterPro" id="IPR010775">
    <property type="entry name" value="DUF1365"/>
</dbReference>
<evidence type="ECO:0000313" key="1">
    <source>
        <dbReference type="EMBL" id="RIB29738.1"/>
    </source>
</evidence>